<feature type="region of interest" description="Disordered" evidence="1">
    <location>
        <begin position="199"/>
        <end position="261"/>
    </location>
</feature>
<evidence type="ECO:0000313" key="3">
    <source>
        <dbReference type="Proteomes" id="UP000290189"/>
    </source>
</evidence>
<geneLocation type="mitochondrion" evidence="2"/>
<evidence type="ECO:0000256" key="1">
    <source>
        <dbReference type="SAM" id="MobiDB-lite"/>
    </source>
</evidence>
<dbReference type="Proteomes" id="UP000290189">
    <property type="component" value="Unassembled WGS sequence"/>
</dbReference>
<reference evidence="2 3" key="1">
    <citation type="submission" date="2018-03" db="EMBL/GenBank/DDBJ databases">
        <authorList>
            <person name="Fogelqvist J."/>
        </authorList>
    </citation>
    <scope>NUCLEOTIDE SEQUENCE [LARGE SCALE GENOMIC DNA]</scope>
</reference>
<feature type="region of interest" description="Disordered" evidence="1">
    <location>
        <begin position="138"/>
        <end position="171"/>
    </location>
</feature>
<organism evidence="2 3">
    <name type="scientific">Plasmodiophora brassicae</name>
    <name type="common">Clubroot disease agent</name>
    <dbReference type="NCBI Taxonomy" id="37360"/>
    <lineage>
        <taxon>Eukaryota</taxon>
        <taxon>Sar</taxon>
        <taxon>Rhizaria</taxon>
        <taxon>Endomyxa</taxon>
        <taxon>Phytomyxea</taxon>
        <taxon>Plasmodiophorida</taxon>
        <taxon>Plasmodiophoridae</taxon>
        <taxon>Plasmodiophora</taxon>
    </lineage>
</organism>
<sequence>MDDIGRSVMVLVVVPRNNGSAVASGHREPVKIATESATESVSTMTAPSCEVTAPPYSLKVKRINGQRHVVVRVVLHRVPPHHIKYEPTQERLVVTTLGHTKKFVLDVPYPDGVRVVVGDNPEAQFEYGILTAQLPIEGEVARPPRDKPEKRAKSPPAAPVAPVKPAKVKKPKKPFVVKDTALKLVDEIAGAEERAVEEKLAKDAEKQTALEQRSAERAEKEERRQKFKAAAKAELKARISRRRAEQDEPCAALPKRKKSAR</sequence>
<keyword evidence="2" id="KW-0496">Mitochondrion</keyword>
<feature type="compositionally biased region" description="Basic and acidic residues" evidence="1">
    <location>
        <begin position="231"/>
        <end position="246"/>
    </location>
</feature>
<protein>
    <submittedName>
        <fullName evidence="2">Uncharacterized protein</fullName>
    </submittedName>
</protein>
<feature type="compositionally biased region" description="Basic and acidic residues" evidence="1">
    <location>
        <begin position="199"/>
        <end position="224"/>
    </location>
</feature>
<dbReference type="AlphaFoldDB" id="A0A3P3YH50"/>
<name>A0A3P3YH50_PLABS</name>
<proteinExistence type="predicted"/>
<feature type="compositionally biased region" description="Basic and acidic residues" evidence="1">
    <location>
        <begin position="139"/>
        <end position="152"/>
    </location>
</feature>
<evidence type="ECO:0000313" key="2">
    <source>
        <dbReference type="EMBL" id="SPQ99485.1"/>
    </source>
</evidence>
<gene>
    <name evidence="2" type="ORF">PLBR_LOCUS6700</name>
</gene>
<dbReference type="EMBL" id="OVEO01000012">
    <property type="protein sequence ID" value="SPQ99485.1"/>
    <property type="molecule type" value="Genomic_DNA"/>
</dbReference>
<accession>A0A3P3YH50</accession>